<dbReference type="STRING" id="188937.MA_3090"/>
<evidence type="ECO:0000256" key="1">
    <source>
        <dbReference type="SAM" id="Phobius"/>
    </source>
</evidence>
<evidence type="ECO:0000313" key="3">
    <source>
        <dbReference type="Proteomes" id="UP000002487"/>
    </source>
</evidence>
<dbReference type="KEGG" id="mac:MA_3090"/>
<keyword evidence="1" id="KW-1133">Transmembrane helix</keyword>
<sequence length="73" mass="8526">MFQVMNKILSLLAATILALCSFYSTCWYAPYSGYSYVLLLVFVGLFMYMLLVFVLYRARSNRVQRKETMETVS</sequence>
<dbReference type="EnsemblBacteria" id="AAM06463">
    <property type="protein sequence ID" value="AAM06463"/>
    <property type="gene ID" value="MA_3090"/>
</dbReference>
<accession>Q8TLE6</accession>
<dbReference type="InParanoid" id="Q8TLE6"/>
<evidence type="ECO:0000313" key="2">
    <source>
        <dbReference type="EMBL" id="AAM06463.1"/>
    </source>
</evidence>
<reference evidence="2 3" key="1">
    <citation type="journal article" date="2002" name="Genome Res.">
        <title>The genome of Methanosarcina acetivorans reveals extensive metabolic and physiological diversity.</title>
        <authorList>
            <person name="Galagan J.E."/>
            <person name="Nusbaum C."/>
            <person name="Roy A."/>
            <person name="Endrizzi M.G."/>
            <person name="Macdonald P."/>
            <person name="FitzHugh W."/>
            <person name="Calvo S."/>
            <person name="Engels R."/>
            <person name="Smirnov S."/>
            <person name="Atnoor D."/>
            <person name="Brown A."/>
            <person name="Allen N."/>
            <person name="Naylor J."/>
            <person name="Stange-Thomann N."/>
            <person name="DeArellano K."/>
            <person name="Johnson R."/>
            <person name="Linton L."/>
            <person name="McEwan P."/>
            <person name="McKernan K."/>
            <person name="Talamas J."/>
            <person name="Tirrell A."/>
            <person name="Ye W."/>
            <person name="Zimmer A."/>
            <person name="Barber R.D."/>
            <person name="Cann I."/>
            <person name="Graham D.E."/>
            <person name="Grahame D.A."/>
            <person name="Guss A."/>
            <person name="Hedderich R."/>
            <person name="Ingram-Smith C."/>
            <person name="Kuettner C.H."/>
            <person name="Krzycki J.A."/>
            <person name="Leigh J.A."/>
            <person name="Li W."/>
            <person name="Liu J."/>
            <person name="Mukhopadhyay B."/>
            <person name="Reeve J.N."/>
            <person name="Smith K."/>
            <person name="Springer T.A."/>
            <person name="Umayam L.A."/>
            <person name="White O."/>
            <person name="White R.H."/>
            <person name="de Macario E.C."/>
            <person name="Ferry J.G."/>
            <person name="Jarrell K.F."/>
            <person name="Jing H."/>
            <person name="Macario A.J.L."/>
            <person name="Paulsen I."/>
            <person name="Pritchett M."/>
            <person name="Sowers K.R."/>
            <person name="Swanson R.V."/>
            <person name="Zinder S.H."/>
            <person name="Lander E."/>
            <person name="Metcalf W.W."/>
            <person name="Birren B."/>
        </authorList>
    </citation>
    <scope>NUCLEOTIDE SEQUENCE [LARGE SCALE GENOMIC DNA]</scope>
    <source>
        <strain evidence="3">ATCC 35395 / DSM 2834 / JCM 12185 / C2A</strain>
    </source>
</reference>
<feature type="transmembrane region" description="Helical" evidence="1">
    <location>
        <begin position="34"/>
        <end position="56"/>
    </location>
</feature>
<dbReference type="HOGENOM" id="CLU_2695719_0_0_2"/>
<proteinExistence type="predicted"/>
<keyword evidence="1" id="KW-0812">Transmembrane</keyword>
<dbReference type="AlphaFoldDB" id="Q8TLE6"/>
<name>Q8TLE6_METAC</name>
<dbReference type="Proteomes" id="UP000002487">
    <property type="component" value="Chromosome"/>
</dbReference>
<keyword evidence="3" id="KW-1185">Reference proteome</keyword>
<keyword evidence="1" id="KW-0472">Membrane</keyword>
<organism evidence="2 3">
    <name type="scientific">Methanosarcina acetivorans (strain ATCC 35395 / DSM 2834 / JCM 12185 / C2A)</name>
    <dbReference type="NCBI Taxonomy" id="188937"/>
    <lineage>
        <taxon>Archaea</taxon>
        <taxon>Methanobacteriati</taxon>
        <taxon>Methanobacteriota</taxon>
        <taxon>Stenosarchaea group</taxon>
        <taxon>Methanomicrobia</taxon>
        <taxon>Methanosarcinales</taxon>
        <taxon>Methanosarcinaceae</taxon>
        <taxon>Methanosarcina</taxon>
    </lineage>
</organism>
<dbReference type="EMBL" id="AE010299">
    <property type="protein sequence ID" value="AAM06463.1"/>
    <property type="molecule type" value="Genomic_DNA"/>
</dbReference>
<gene>
    <name evidence="2" type="ordered locus">MA_3090</name>
</gene>
<protein>
    <submittedName>
        <fullName evidence="2">Uncharacterized protein</fullName>
    </submittedName>
</protein>